<dbReference type="PRINTS" id="PR00111">
    <property type="entry name" value="ABHYDROLASE"/>
</dbReference>
<dbReference type="PRINTS" id="PR00412">
    <property type="entry name" value="EPOXHYDRLASE"/>
</dbReference>
<evidence type="ECO:0000256" key="1">
    <source>
        <dbReference type="ARBA" id="ARBA00022801"/>
    </source>
</evidence>
<keyword evidence="5" id="KW-1185">Reference proteome</keyword>
<evidence type="ECO:0000313" key="5">
    <source>
        <dbReference type="Proteomes" id="UP001515660"/>
    </source>
</evidence>
<dbReference type="PANTHER" id="PTHR43798:SF31">
    <property type="entry name" value="AB HYDROLASE SUPERFAMILY PROTEIN YCLE"/>
    <property type="match status" value="1"/>
</dbReference>
<name>A0ABX0G3S5_9RHOB</name>
<dbReference type="Gene3D" id="3.40.50.1820">
    <property type="entry name" value="alpha/beta hydrolase"/>
    <property type="match status" value="1"/>
</dbReference>
<dbReference type="Gene3D" id="3.30.530.20">
    <property type="match status" value="1"/>
</dbReference>
<evidence type="ECO:0000256" key="2">
    <source>
        <dbReference type="SAM" id="MobiDB-lite"/>
    </source>
</evidence>
<evidence type="ECO:0000313" key="4">
    <source>
        <dbReference type="EMBL" id="NHB75880.1"/>
    </source>
</evidence>
<dbReference type="GO" id="GO:0016787">
    <property type="term" value="F:hydrolase activity"/>
    <property type="evidence" value="ECO:0007669"/>
    <property type="project" value="UniProtKB-KW"/>
</dbReference>
<accession>A0ABX0G3S5</accession>
<evidence type="ECO:0000259" key="3">
    <source>
        <dbReference type="Pfam" id="PF00561"/>
    </source>
</evidence>
<dbReference type="InterPro" id="IPR029058">
    <property type="entry name" value="AB_hydrolase_fold"/>
</dbReference>
<proteinExistence type="predicted"/>
<keyword evidence="1 4" id="KW-0378">Hydrolase</keyword>
<sequence length="477" mass="50673">MGREIIQLQGHVPHAPEDVWRVVRDFSGAWHPWVATIREERGAKGARIRAFTVAGEDTTYREQLTYSSDSDRVLGYTHLEGIRDCEAYDARVTVSPAEAGRSVVGWTATVRAPTGRLGAICEGTKRVFEAGIAALGDAAAIPFPRPLRSGREGDASGPDAGVRLETLVFDDLPRLALSIAAAPPPPSPTRGEGGSRLSGSGAAASAARLPSPLWGGEGGGRRAPGGRLCLFLHGIGGGRSNWEDQLRAVGGVMRAAALDLLGYGDSSLGARQSTVDDYCADILRVAERLGATRLVLVGLSYGSWIATSFAMRHPEMLDALVLSGGCTGMSEAGPDEREAFRVSREVPLTAGQTPADFAPAVVKVLASPGASEAVRQRLFDSMAAIPAATYRDALTCFTNPLERFDFSRLTMPVLLLTGEHDRLAPPSEIRGVAGRIWDLAPRPDVRFEVIAGAGHVCNVEAPAAYNRPLLDLLERLP</sequence>
<dbReference type="EMBL" id="JAANHS010000002">
    <property type="protein sequence ID" value="NHB75880.1"/>
    <property type="molecule type" value="Genomic_DNA"/>
</dbReference>
<feature type="region of interest" description="Disordered" evidence="2">
    <location>
        <begin position="179"/>
        <end position="201"/>
    </location>
</feature>
<comment type="caution">
    <text evidence="4">The sequence shown here is derived from an EMBL/GenBank/DDBJ whole genome shotgun (WGS) entry which is preliminary data.</text>
</comment>
<organism evidence="4 5">
    <name type="scientific">Rhodobacter calidifons</name>
    <dbReference type="NCBI Taxonomy" id="2715277"/>
    <lineage>
        <taxon>Bacteria</taxon>
        <taxon>Pseudomonadati</taxon>
        <taxon>Pseudomonadota</taxon>
        <taxon>Alphaproteobacteria</taxon>
        <taxon>Rhodobacterales</taxon>
        <taxon>Rhodobacter group</taxon>
        <taxon>Rhodobacter</taxon>
    </lineage>
</organism>
<dbReference type="PANTHER" id="PTHR43798">
    <property type="entry name" value="MONOACYLGLYCEROL LIPASE"/>
    <property type="match status" value="1"/>
</dbReference>
<reference evidence="4 5" key="1">
    <citation type="journal article" date="2022" name="Microorganisms">
        <title>Genome Sequence and Characterization of a Xanthorhodopsin-Containing, Aerobic Anoxygenic Phototrophic Rhodobacter Species, Isolated from Mesophilic Conditions at Yellowstone National Park.</title>
        <authorList>
            <person name="Kyndt J.A."/>
            <person name="Robertson S."/>
            <person name="Shoffstall I.B."/>
            <person name="Ramaley R.F."/>
            <person name="Meyer T.E."/>
        </authorList>
    </citation>
    <scope>NUCLEOTIDE SEQUENCE [LARGE SCALE GENOMIC DNA]</scope>
    <source>
        <strain evidence="4 5">M37P</strain>
    </source>
</reference>
<dbReference type="Proteomes" id="UP001515660">
    <property type="component" value="Unassembled WGS sequence"/>
</dbReference>
<dbReference type="CDD" id="cd07821">
    <property type="entry name" value="PYR_PYL_RCAR_like"/>
    <property type="match status" value="1"/>
</dbReference>
<dbReference type="InterPro" id="IPR000073">
    <property type="entry name" value="AB_hydrolase_1"/>
</dbReference>
<dbReference type="SUPFAM" id="SSF53474">
    <property type="entry name" value="alpha/beta-Hydrolases"/>
    <property type="match status" value="1"/>
</dbReference>
<dbReference type="InterPro" id="IPR023393">
    <property type="entry name" value="START-like_dom_sf"/>
</dbReference>
<protein>
    <submittedName>
        <fullName evidence="4">Alpha/beta fold hydrolase</fullName>
    </submittedName>
</protein>
<dbReference type="InterPro" id="IPR019587">
    <property type="entry name" value="Polyketide_cyclase/dehydratase"/>
</dbReference>
<dbReference type="Pfam" id="PF00561">
    <property type="entry name" value="Abhydrolase_1"/>
    <property type="match status" value="1"/>
</dbReference>
<dbReference type="InterPro" id="IPR050266">
    <property type="entry name" value="AB_hydrolase_sf"/>
</dbReference>
<dbReference type="SUPFAM" id="SSF55961">
    <property type="entry name" value="Bet v1-like"/>
    <property type="match status" value="1"/>
</dbReference>
<gene>
    <name evidence="4" type="ORF">G8O29_03875</name>
</gene>
<dbReference type="RefSeq" id="WP_166401901.1">
    <property type="nucleotide sequence ID" value="NZ_JAANHS010000002.1"/>
</dbReference>
<dbReference type="Pfam" id="PF10604">
    <property type="entry name" value="Polyketide_cyc2"/>
    <property type="match status" value="1"/>
</dbReference>
<feature type="domain" description="AB hydrolase-1" evidence="3">
    <location>
        <begin position="230"/>
        <end position="461"/>
    </location>
</feature>
<dbReference type="InterPro" id="IPR000639">
    <property type="entry name" value="Epox_hydrolase-like"/>
</dbReference>